<evidence type="ECO:0000256" key="1">
    <source>
        <dbReference type="SAM" id="SignalP"/>
    </source>
</evidence>
<dbReference type="EMBL" id="AP021881">
    <property type="protein sequence ID" value="BBP00665.1"/>
    <property type="molecule type" value="Genomic_DNA"/>
</dbReference>
<evidence type="ECO:0000313" key="3">
    <source>
        <dbReference type="Proteomes" id="UP000463939"/>
    </source>
</evidence>
<organism evidence="2 3">
    <name type="scientific">Sulfuriferula nivalis</name>
    <dbReference type="NCBI Taxonomy" id="2675298"/>
    <lineage>
        <taxon>Bacteria</taxon>
        <taxon>Pseudomonadati</taxon>
        <taxon>Pseudomonadota</taxon>
        <taxon>Betaproteobacteria</taxon>
        <taxon>Nitrosomonadales</taxon>
        <taxon>Sulfuricellaceae</taxon>
        <taxon>Sulfuriferula</taxon>
    </lineage>
</organism>
<dbReference type="KEGG" id="sniv:SFSGTM_13730"/>
<dbReference type="Proteomes" id="UP000463939">
    <property type="component" value="Chromosome"/>
</dbReference>
<proteinExistence type="predicted"/>
<feature type="chain" id="PRO_5032782208" evidence="1">
    <location>
        <begin position="20"/>
        <end position="106"/>
    </location>
</feature>
<dbReference type="AlphaFoldDB" id="A0A809RGG3"/>
<evidence type="ECO:0000313" key="2">
    <source>
        <dbReference type="EMBL" id="BBP00665.1"/>
    </source>
</evidence>
<sequence>MKHKILLFITLLAPLAAHAQSCIVDDALWLQPRTGVIIRDNTDIAPCMNAMLTGEKMKIIYADTDDASIHANELRQWLLALGLPAANITLNKTNTTDSIRLENYHD</sequence>
<reference evidence="3" key="1">
    <citation type="submission" date="2019-11" db="EMBL/GenBank/DDBJ databases">
        <title>Isolation and characterization of a novel species in the genus Sulfuriferula.</title>
        <authorList>
            <person name="Mochizuki J."/>
            <person name="Kojima H."/>
            <person name="Fukui M."/>
        </authorList>
    </citation>
    <scope>NUCLEOTIDE SEQUENCE [LARGE SCALE GENOMIC DNA]</scope>
    <source>
        <strain evidence="3">SGTM</strain>
    </source>
</reference>
<name>A0A809RGG3_9PROT</name>
<keyword evidence="3" id="KW-1185">Reference proteome</keyword>
<gene>
    <name evidence="2" type="ORF">SFSGTM_13730</name>
</gene>
<dbReference type="RefSeq" id="WP_162084554.1">
    <property type="nucleotide sequence ID" value="NZ_AP021881.1"/>
</dbReference>
<protein>
    <submittedName>
        <fullName evidence="2">Uncharacterized protein</fullName>
    </submittedName>
</protein>
<feature type="signal peptide" evidence="1">
    <location>
        <begin position="1"/>
        <end position="19"/>
    </location>
</feature>
<accession>A0A809RGG3</accession>
<keyword evidence="1" id="KW-0732">Signal</keyword>